<keyword evidence="2" id="KW-0547">Nucleotide-binding</keyword>
<protein>
    <submittedName>
        <fullName evidence="2">Heterodimeric efflux ABC transporter, permease/ATP-binding subunit 1</fullName>
    </submittedName>
</protein>
<feature type="region of interest" description="Disordered" evidence="1">
    <location>
        <begin position="16"/>
        <end position="191"/>
    </location>
</feature>
<organism evidence="2">
    <name type="scientific">uncultured Thermomicrobiales bacterium</name>
    <dbReference type="NCBI Taxonomy" id="1645740"/>
    <lineage>
        <taxon>Bacteria</taxon>
        <taxon>Pseudomonadati</taxon>
        <taxon>Thermomicrobiota</taxon>
        <taxon>Thermomicrobia</taxon>
        <taxon>Thermomicrobiales</taxon>
        <taxon>environmental samples</taxon>
    </lineage>
</organism>
<dbReference type="AlphaFoldDB" id="A0A6J4VLQ8"/>
<dbReference type="EMBL" id="CADCWK010000424">
    <property type="protein sequence ID" value="CAA9579686.1"/>
    <property type="molecule type" value="Genomic_DNA"/>
</dbReference>
<accession>A0A6J4VLQ8</accession>
<evidence type="ECO:0000256" key="1">
    <source>
        <dbReference type="SAM" id="MobiDB-lite"/>
    </source>
</evidence>
<gene>
    <name evidence="2" type="ORF">AVDCRST_MAG33-3474</name>
</gene>
<name>A0A6J4VLQ8_9BACT</name>
<keyword evidence="2" id="KW-0067">ATP-binding</keyword>
<feature type="compositionally biased region" description="Basic and acidic residues" evidence="1">
    <location>
        <begin position="120"/>
        <end position="134"/>
    </location>
</feature>
<dbReference type="GO" id="GO:0005524">
    <property type="term" value="F:ATP binding"/>
    <property type="evidence" value="ECO:0007669"/>
    <property type="project" value="UniProtKB-KW"/>
</dbReference>
<feature type="compositionally biased region" description="Basic and acidic residues" evidence="1">
    <location>
        <begin position="51"/>
        <end position="64"/>
    </location>
</feature>
<proteinExistence type="predicted"/>
<feature type="non-terminal residue" evidence="2">
    <location>
        <position position="1"/>
    </location>
</feature>
<evidence type="ECO:0000313" key="2">
    <source>
        <dbReference type="EMBL" id="CAA9579686.1"/>
    </source>
</evidence>
<reference evidence="2" key="1">
    <citation type="submission" date="2020-02" db="EMBL/GenBank/DDBJ databases">
        <authorList>
            <person name="Meier V. D."/>
        </authorList>
    </citation>
    <scope>NUCLEOTIDE SEQUENCE</scope>
    <source>
        <strain evidence="2">AVDCRST_MAG33</strain>
    </source>
</reference>
<sequence>AHRHLFPITRMVAAHPVSPSLAQSPPPARCGPGRHHRGPDRDPARGGPVPRRGDGRRCDADVAHPGRAHARPGTARTGPWPRRDLGRRARRVGRHECPPRRPRLPPAPPGRRLSPRPYARRVDRAGRRRYRDDGPAIVPLRGLRPRQRRSDPRGPRRPLLAGLAGRARPDPVRLHRTRHRQWAAGRGNPAL</sequence>
<feature type="non-terminal residue" evidence="2">
    <location>
        <position position="191"/>
    </location>
</feature>